<gene>
    <name evidence="9" type="ORF">GCM10010315_35690</name>
</gene>
<dbReference type="PANTHER" id="PTHR30509:SF9">
    <property type="entry name" value="MULTIDRUG RESISTANCE PROTEIN MDTO"/>
    <property type="match status" value="1"/>
</dbReference>
<organism evidence="9 10">
    <name type="scientific">Streptomyces luteosporeus</name>
    <dbReference type="NCBI Taxonomy" id="173856"/>
    <lineage>
        <taxon>Bacteria</taxon>
        <taxon>Bacillati</taxon>
        <taxon>Actinomycetota</taxon>
        <taxon>Actinomycetes</taxon>
        <taxon>Kitasatosporales</taxon>
        <taxon>Streptomycetaceae</taxon>
        <taxon>Streptomyces</taxon>
    </lineage>
</organism>
<name>A0ABN3TVC6_9ACTN</name>
<reference evidence="9 10" key="1">
    <citation type="journal article" date="2019" name="Int. J. Syst. Evol. Microbiol.">
        <title>The Global Catalogue of Microorganisms (GCM) 10K type strain sequencing project: providing services to taxonomists for standard genome sequencing and annotation.</title>
        <authorList>
            <consortium name="The Broad Institute Genomics Platform"/>
            <consortium name="The Broad Institute Genome Sequencing Center for Infectious Disease"/>
            <person name="Wu L."/>
            <person name="Ma J."/>
        </authorList>
    </citation>
    <scope>NUCLEOTIDE SEQUENCE [LARGE SCALE GENOMIC DNA]</scope>
    <source>
        <strain evidence="9 10">JCM 4542</strain>
    </source>
</reference>
<evidence type="ECO:0000256" key="1">
    <source>
        <dbReference type="ARBA" id="ARBA00004651"/>
    </source>
</evidence>
<evidence type="ECO:0000256" key="7">
    <source>
        <dbReference type="SAM" id="Phobius"/>
    </source>
</evidence>
<keyword evidence="10" id="KW-1185">Reference proteome</keyword>
<accession>A0ABN3TVC6</accession>
<dbReference type="Pfam" id="PF13515">
    <property type="entry name" value="FUSC_2"/>
    <property type="match status" value="1"/>
</dbReference>
<comment type="subcellular location">
    <subcellularLocation>
        <location evidence="1">Cell membrane</location>
        <topology evidence="1">Multi-pass membrane protein</topology>
    </subcellularLocation>
</comment>
<feature type="transmembrane region" description="Helical" evidence="7">
    <location>
        <begin position="45"/>
        <end position="63"/>
    </location>
</feature>
<dbReference type="EMBL" id="BAAASL010000012">
    <property type="protein sequence ID" value="GAA2718930.1"/>
    <property type="molecule type" value="Genomic_DNA"/>
</dbReference>
<keyword evidence="5 7" id="KW-0472">Membrane</keyword>
<proteinExistence type="inferred from homology"/>
<feature type="transmembrane region" description="Helical" evidence="7">
    <location>
        <begin position="146"/>
        <end position="165"/>
    </location>
</feature>
<evidence type="ECO:0000313" key="9">
    <source>
        <dbReference type="EMBL" id="GAA2718930.1"/>
    </source>
</evidence>
<keyword evidence="3 7" id="KW-0812">Transmembrane</keyword>
<dbReference type="Proteomes" id="UP001500886">
    <property type="component" value="Unassembled WGS sequence"/>
</dbReference>
<evidence type="ECO:0000256" key="3">
    <source>
        <dbReference type="ARBA" id="ARBA00022692"/>
    </source>
</evidence>
<keyword evidence="4 7" id="KW-1133">Transmembrane helix</keyword>
<dbReference type="RefSeq" id="WP_344436357.1">
    <property type="nucleotide sequence ID" value="NZ_BAAASL010000012.1"/>
</dbReference>
<keyword evidence="2" id="KW-1003">Cell membrane</keyword>
<comment type="caution">
    <text evidence="9">The sequence shown here is derived from an EMBL/GenBank/DDBJ whole genome shotgun (WGS) entry which is preliminary data.</text>
</comment>
<sequence length="515" mass="51971">MAKHFSALVRLRPAADIWYKPALSAVVAMAVPDAVLLAAGRLDLALYTAAGALCALYGHDLPYARRARALAGVVLGTLAGVGTALTCSALTGSAPVLVLGAALVAAAHRAACDASGIGPPGNVVLTFVTSSAFFVPQRPGDVPGHLALVAATGALAWLVCMAPAVRRPHGPERVAVARALAAPARLLEAATPAELAAARHAAVTAIGAARRAVAGRPPVTQPLASAEAALAALATGETDAAAAVRLRAAARAVRRDRTALAPVGRAAGPALRGTAPLPVAARVALGAALAGWASLALGSAHPYWAVVSAASVVQPNTTLSWQRAVQRALGNLLGLALFTALLPVARTGAAALVGLSLALQFGAEALISRNYWLGSVCVTPMALLLGEFAAPHPAGGLVADRWTDTLVGCAVGLLACAAVTNRRATRRAEAALVRARAARHAAAAARLHAAVDREQARDRLAAALVELRTAADVAAGEWWQPAPAAARAARASREEHEGHRVLAALHGRAPASSAP</sequence>
<evidence type="ECO:0000256" key="2">
    <source>
        <dbReference type="ARBA" id="ARBA00022475"/>
    </source>
</evidence>
<evidence type="ECO:0000256" key="5">
    <source>
        <dbReference type="ARBA" id="ARBA00023136"/>
    </source>
</evidence>
<protein>
    <recommendedName>
        <fullName evidence="8">Integral membrane bound transporter domain-containing protein</fullName>
    </recommendedName>
</protein>
<comment type="similarity">
    <text evidence="6">Belongs to the YccS/YhfK family.</text>
</comment>
<evidence type="ECO:0000256" key="6">
    <source>
        <dbReference type="ARBA" id="ARBA00043993"/>
    </source>
</evidence>
<evidence type="ECO:0000259" key="8">
    <source>
        <dbReference type="Pfam" id="PF13515"/>
    </source>
</evidence>
<feature type="transmembrane region" description="Helical" evidence="7">
    <location>
        <begin position="70"/>
        <end position="91"/>
    </location>
</feature>
<dbReference type="PANTHER" id="PTHR30509">
    <property type="entry name" value="P-HYDROXYBENZOIC ACID EFFLUX PUMP SUBUNIT-RELATED"/>
    <property type="match status" value="1"/>
</dbReference>
<feature type="domain" description="Integral membrane bound transporter" evidence="8">
    <location>
        <begin position="289"/>
        <end position="415"/>
    </location>
</feature>
<evidence type="ECO:0000313" key="10">
    <source>
        <dbReference type="Proteomes" id="UP001500886"/>
    </source>
</evidence>
<dbReference type="InterPro" id="IPR049453">
    <property type="entry name" value="Memb_transporter_dom"/>
</dbReference>
<evidence type="ECO:0000256" key="4">
    <source>
        <dbReference type="ARBA" id="ARBA00022989"/>
    </source>
</evidence>
<feature type="transmembrane region" description="Helical" evidence="7">
    <location>
        <begin position="332"/>
        <end position="359"/>
    </location>
</feature>